<gene>
    <name evidence="6" type="ORF">TPC1_10725</name>
</gene>
<dbReference type="AlphaFoldDB" id="A0A146KIT9"/>
<dbReference type="InterPro" id="IPR027417">
    <property type="entry name" value="P-loop_NTPase"/>
</dbReference>
<dbReference type="PROSITE" id="PS00108">
    <property type="entry name" value="PROTEIN_KINASE_ST"/>
    <property type="match status" value="1"/>
</dbReference>
<dbReference type="GO" id="GO:0000045">
    <property type="term" value="P:autophagosome assembly"/>
    <property type="evidence" value="ECO:0007669"/>
    <property type="project" value="TreeGrafter"/>
</dbReference>
<dbReference type="EMBL" id="GDID01000538">
    <property type="protein sequence ID" value="JAP96068.1"/>
    <property type="molecule type" value="Transcribed_RNA"/>
</dbReference>
<dbReference type="GO" id="GO:0016020">
    <property type="term" value="C:membrane"/>
    <property type="evidence" value="ECO:0007669"/>
    <property type="project" value="TreeGrafter"/>
</dbReference>
<sequence length="519" mass="60114">FMLKNRFRISNAFAKGGQAVVYKAFDKQSKKVVCIKRYTLNESLGLLELGLIEQEAELLKQLKHPNIVKFVEIVKENAAISIVMEFVEGVTMHEFIKRQFQDFPIKNTGLNVQEILDYMKTRMDSKNLKYDYQSKIRSYFKDQKFPDLQTMKLHPKVLELFNISQNLFYQDVVADLFIQLLQCLQHLHSQHIMHRDLKPENIMVSFVNGKFHIKLIDFGFSIKKQTDHTLLGTQGFIAPEIEQHKTYDCKVDMWSSGSILYYLLSGINPFIQSNNQEFNQLQIRYGLHFPLQEAVPEYYVDIIQHLLIDYPSERFSAEQTILNIQNSININNSENVTSSVTPNSQKTKQIRIALAGDLGVGKSSLIVKICQTNQIYEISHFYQTFENIKYHFQFTDTQGTEGRNLSILPQIYRNAEVLLVCFSFSSAKSLENVNYWLQSLQKIGRANVILVVGIHHDSDTVRTEQVESVIKKLNVEYFEYVGDVEQLMRRIMAECKAKNVGKDVSEIEGLKVVQKKKCE</sequence>
<keyword evidence="1" id="KW-0808">Transferase</keyword>
<dbReference type="InterPro" id="IPR045269">
    <property type="entry name" value="Atg1-like"/>
</dbReference>
<dbReference type="GO" id="GO:0010506">
    <property type="term" value="P:regulation of autophagy"/>
    <property type="evidence" value="ECO:0007669"/>
    <property type="project" value="InterPro"/>
</dbReference>
<keyword evidence="3 6" id="KW-0418">Kinase</keyword>
<dbReference type="PANTHER" id="PTHR24348">
    <property type="entry name" value="SERINE/THREONINE-PROTEIN KINASE UNC-51-RELATED"/>
    <property type="match status" value="1"/>
</dbReference>
<proteinExistence type="predicted"/>
<dbReference type="GO" id="GO:0005524">
    <property type="term" value="F:ATP binding"/>
    <property type="evidence" value="ECO:0007669"/>
    <property type="project" value="UniProtKB-KW"/>
</dbReference>
<dbReference type="Pfam" id="PF00071">
    <property type="entry name" value="Ras"/>
    <property type="match status" value="1"/>
</dbReference>
<dbReference type="SUPFAM" id="SSF52540">
    <property type="entry name" value="P-loop containing nucleoside triphosphate hydrolases"/>
    <property type="match status" value="1"/>
</dbReference>
<dbReference type="InterPro" id="IPR001806">
    <property type="entry name" value="Small_GTPase"/>
</dbReference>
<feature type="non-terminal residue" evidence="6">
    <location>
        <position position="1"/>
    </location>
</feature>
<dbReference type="PANTHER" id="PTHR24348:SF22">
    <property type="entry name" value="NON-SPECIFIC SERINE_THREONINE PROTEIN KINASE"/>
    <property type="match status" value="1"/>
</dbReference>
<evidence type="ECO:0000256" key="2">
    <source>
        <dbReference type="ARBA" id="ARBA00022741"/>
    </source>
</evidence>
<dbReference type="SMART" id="SM00220">
    <property type="entry name" value="S_TKc"/>
    <property type="match status" value="1"/>
</dbReference>
<dbReference type="InterPro" id="IPR008271">
    <property type="entry name" value="Ser/Thr_kinase_AS"/>
</dbReference>
<dbReference type="SMART" id="SM00175">
    <property type="entry name" value="RAB"/>
    <property type="match status" value="1"/>
</dbReference>
<dbReference type="GO" id="GO:0005829">
    <property type="term" value="C:cytosol"/>
    <property type="evidence" value="ECO:0007669"/>
    <property type="project" value="TreeGrafter"/>
</dbReference>
<dbReference type="GO" id="GO:0000407">
    <property type="term" value="C:phagophore assembly site"/>
    <property type="evidence" value="ECO:0007669"/>
    <property type="project" value="TreeGrafter"/>
</dbReference>
<dbReference type="GO" id="GO:0004674">
    <property type="term" value="F:protein serine/threonine kinase activity"/>
    <property type="evidence" value="ECO:0007669"/>
    <property type="project" value="InterPro"/>
</dbReference>
<dbReference type="GO" id="GO:0005525">
    <property type="term" value="F:GTP binding"/>
    <property type="evidence" value="ECO:0007669"/>
    <property type="project" value="InterPro"/>
</dbReference>
<dbReference type="InterPro" id="IPR011009">
    <property type="entry name" value="Kinase-like_dom_sf"/>
</dbReference>
<evidence type="ECO:0000256" key="4">
    <source>
        <dbReference type="ARBA" id="ARBA00022840"/>
    </source>
</evidence>
<protein>
    <submittedName>
        <fullName evidence="6">Protein kinase domain-containing protein</fullName>
    </submittedName>
</protein>
<organism evidence="6">
    <name type="scientific">Trepomonas sp. PC1</name>
    <dbReference type="NCBI Taxonomy" id="1076344"/>
    <lineage>
        <taxon>Eukaryota</taxon>
        <taxon>Metamonada</taxon>
        <taxon>Diplomonadida</taxon>
        <taxon>Hexamitidae</taxon>
        <taxon>Hexamitinae</taxon>
        <taxon>Trepomonas</taxon>
    </lineage>
</organism>
<dbReference type="PROSITE" id="PS50011">
    <property type="entry name" value="PROTEIN_KINASE_DOM"/>
    <property type="match status" value="1"/>
</dbReference>
<keyword evidence="4" id="KW-0067">ATP-binding</keyword>
<evidence type="ECO:0000313" key="6">
    <source>
        <dbReference type="EMBL" id="JAP96068.1"/>
    </source>
</evidence>
<dbReference type="Gene3D" id="3.40.50.300">
    <property type="entry name" value="P-loop containing nucleotide triphosphate hydrolases"/>
    <property type="match status" value="1"/>
</dbReference>
<accession>A0A146KIT9</accession>
<dbReference type="GO" id="GO:0005776">
    <property type="term" value="C:autophagosome"/>
    <property type="evidence" value="ECO:0007669"/>
    <property type="project" value="TreeGrafter"/>
</dbReference>
<evidence type="ECO:0000259" key="5">
    <source>
        <dbReference type="PROSITE" id="PS50011"/>
    </source>
</evidence>
<dbReference type="SUPFAM" id="SSF56112">
    <property type="entry name" value="Protein kinase-like (PK-like)"/>
    <property type="match status" value="1"/>
</dbReference>
<dbReference type="PROSITE" id="PS51419">
    <property type="entry name" value="RAB"/>
    <property type="match status" value="1"/>
</dbReference>
<feature type="domain" description="Protein kinase" evidence="5">
    <location>
        <begin position="7"/>
        <end position="328"/>
    </location>
</feature>
<dbReference type="SMART" id="SM00173">
    <property type="entry name" value="RAS"/>
    <property type="match status" value="1"/>
</dbReference>
<evidence type="ECO:0000256" key="1">
    <source>
        <dbReference type="ARBA" id="ARBA00022679"/>
    </source>
</evidence>
<keyword evidence="2" id="KW-0547">Nucleotide-binding</keyword>
<dbReference type="GO" id="GO:0003924">
    <property type="term" value="F:GTPase activity"/>
    <property type="evidence" value="ECO:0007669"/>
    <property type="project" value="InterPro"/>
</dbReference>
<name>A0A146KIT9_9EUKA</name>
<dbReference type="Pfam" id="PF00069">
    <property type="entry name" value="Pkinase"/>
    <property type="match status" value="2"/>
</dbReference>
<dbReference type="InterPro" id="IPR000719">
    <property type="entry name" value="Prot_kinase_dom"/>
</dbReference>
<dbReference type="Gene3D" id="1.10.510.10">
    <property type="entry name" value="Transferase(Phosphotransferase) domain 1"/>
    <property type="match status" value="2"/>
</dbReference>
<reference evidence="6" key="1">
    <citation type="submission" date="2015-07" db="EMBL/GenBank/DDBJ databases">
        <title>Adaptation to a free-living lifestyle via gene acquisitions in the diplomonad Trepomonas sp. PC1.</title>
        <authorList>
            <person name="Xu F."/>
            <person name="Jerlstrom-Hultqvist J."/>
            <person name="Kolisko M."/>
            <person name="Simpson A.G.B."/>
            <person name="Roger A.J."/>
            <person name="Svard S.G."/>
            <person name="Andersson J.O."/>
        </authorList>
    </citation>
    <scope>NUCLEOTIDE SEQUENCE</scope>
    <source>
        <strain evidence="6">PC1</strain>
    </source>
</reference>
<evidence type="ECO:0000256" key="3">
    <source>
        <dbReference type="ARBA" id="ARBA00022777"/>
    </source>
</evidence>